<reference evidence="1 2" key="1">
    <citation type="submission" date="2018-09" db="EMBL/GenBank/DDBJ databases">
        <title>YIM 75507 draft genome.</title>
        <authorList>
            <person name="Tang S."/>
            <person name="Feng Y."/>
        </authorList>
    </citation>
    <scope>NUCLEOTIDE SEQUENCE [LARGE SCALE GENOMIC DNA]</scope>
    <source>
        <strain evidence="1 2">YIM 75507</strain>
    </source>
</reference>
<dbReference type="OrthoDB" id="3268477at2"/>
<accession>A0A3A4BEV8</accession>
<dbReference type="Proteomes" id="UP000265768">
    <property type="component" value="Unassembled WGS sequence"/>
</dbReference>
<evidence type="ECO:0008006" key="3">
    <source>
        <dbReference type="Google" id="ProtNLM"/>
    </source>
</evidence>
<dbReference type="RefSeq" id="WP_119927109.1">
    <property type="nucleotide sequence ID" value="NZ_QZEY01000004.1"/>
</dbReference>
<dbReference type="EMBL" id="QZEY01000004">
    <property type="protein sequence ID" value="RJL32860.1"/>
    <property type="molecule type" value="Genomic_DNA"/>
</dbReference>
<keyword evidence="2" id="KW-1185">Reference proteome</keyword>
<proteinExistence type="predicted"/>
<evidence type="ECO:0000313" key="2">
    <source>
        <dbReference type="Proteomes" id="UP000265768"/>
    </source>
</evidence>
<name>A0A3A4BEV8_9ACTN</name>
<organism evidence="1 2">
    <name type="scientific">Bailinhaonella thermotolerans</name>
    <dbReference type="NCBI Taxonomy" id="1070861"/>
    <lineage>
        <taxon>Bacteria</taxon>
        <taxon>Bacillati</taxon>
        <taxon>Actinomycetota</taxon>
        <taxon>Actinomycetes</taxon>
        <taxon>Streptosporangiales</taxon>
        <taxon>Streptosporangiaceae</taxon>
        <taxon>Bailinhaonella</taxon>
    </lineage>
</organism>
<dbReference type="AlphaFoldDB" id="A0A3A4BEV8"/>
<evidence type="ECO:0000313" key="1">
    <source>
        <dbReference type="EMBL" id="RJL32860.1"/>
    </source>
</evidence>
<sequence>MGDVVGDWWYCLRHMRVEHGPGCPNKDRLGPYETEAEAANAMRTAAERNEAWREQDKEWNED</sequence>
<comment type="caution">
    <text evidence="1">The sequence shown here is derived from an EMBL/GenBank/DDBJ whole genome shotgun (WGS) entry which is preliminary data.</text>
</comment>
<protein>
    <recommendedName>
        <fullName evidence="3">SPOR domain-containing protein</fullName>
    </recommendedName>
</protein>
<gene>
    <name evidence="1" type="ORF">D5H75_13560</name>
</gene>